<evidence type="ECO:0000313" key="2">
    <source>
        <dbReference type="EMBL" id="EQD54401.1"/>
    </source>
</evidence>
<dbReference type="GO" id="GO:0003676">
    <property type="term" value="F:nucleic acid binding"/>
    <property type="evidence" value="ECO:0007669"/>
    <property type="project" value="InterPro"/>
</dbReference>
<dbReference type="InterPro" id="IPR036397">
    <property type="entry name" value="RNaseH_sf"/>
</dbReference>
<dbReference type="AlphaFoldDB" id="T1A1H2"/>
<feature type="domain" description="Tc1-like transposase DDE" evidence="1">
    <location>
        <begin position="15"/>
        <end position="153"/>
    </location>
</feature>
<dbReference type="InterPro" id="IPR038717">
    <property type="entry name" value="Tc1-like_DDE_dom"/>
</dbReference>
<dbReference type="Gene3D" id="3.30.420.10">
    <property type="entry name" value="Ribonuclease H-like superfamily/Ribonuclease H"/>
    <property type="match status" value="1"/>
</dbReference>
<comment type="caution">
    <text evidence="2">The sequence shown here is derived from an EMBL/GenBank/DDBJ whole genome shotgun (WGS) entry which is preliminary data.</text>
</comment>
<name>T1A1H2_9ZZZZ</name>
<dbReference type="Pfam" id="PF13358">
    <property type="entry name" value="DDE_3"/>
    <property type="match status" value="1"/>
</dbReference>
<protein>
    <submittedName>
        <fullName evidence="2">ISXoo2 transposase</fullName>
    </submittedName>
</protein>
<reference evidence="2" key="1">
    <citation type="submission" date="2013-08" db="EMBL/GenBank/DDBJ databases">
        <authorList>
            <person name="Mendez C."/>
            <person name="Richter M."/>
            <person name="Ferrer M."/>
            <person name="Sanchez J."/>
        </authorList>
    </citation>
    <scope>NUCLEOTIDE SEQUENCE</scope>
</reference>
<reference evidence="2" key="2">
    <citation type="journal article" date="2014" name="ISME J.">
        <title>Microbial stratification in low pH oxic and suboxic macroscopic growths along an acid mine drainage.</title>
        <authorList>
            <person name="Mendez-Garcia C."/>
            <person name="Mesa V."/>
            <person name="Sprenger R.R."/>
            <person name="Richter M."/>
            <person name="Diez M.S."/>
            <person name="Solano J."/>
            <person name="Bargiela R."/>
            <person name="Golyshina O.V."/>
            <person name="Manteca A."/>
            <person name="Ramos J.L."/>
            <person name="Gallego J.R."/>
            <person name="Llorente I."/>
            <person name="Martins Dos Santos V.A."/>
            <person name="Jensen O.N."/>
            <person name="Pelaez A.I."/>
            <person name="Sanchez J."/>
            <person name="Ferrer M."/>
        </authorList>
    </citation>
    <scope>NUCLEOTIDE SEQUENCE</scope>
</reference>
<proteinExistence type="predicted"/>
<organism evidence="2">
    <name type="scientific">mine drainage metagenome</name>
    <dbReference type="NCBI Taxonomy" id="410659"/>
    <lineage>
        <taxon>unclassified sequences</taxon>
        <taxon>metagenomes</taxon>
        <taxon>ecological metagenomes</taxon>
    </lineage>
</organism>
<dbReference type="EMBL" id="AUZZ01004222">
    <property type="protein sequence ID" value="EQD54401.1"/>
    <property type="molecule type" value="Genomic_DNA"/>
</dbReference>
<evidence type="ECO:0000259" key="1">
    <source>
        <dbReference type="Pfam" id="PF13358"/>
    </source>
</evidence>
<sequence>MAAGKKNAARRGSTLIFSDEAGFLMAPLVRRTWALRGVTPVLPQRGRSRRKVSVIAALSLSPRRHRVRSYFGMLADANYDGEAILHFLQQLTRSQRGPIDLIWDRLPAHRGGPVTRWLARNRHRVRAHLLPGYAPELNPVELIWGHAKINPLANFAPTEVEELLHQTQAALLTIAADQPLLRAFIAHCPLSLRLP</sequence>
<accession>T1A1H2</accession>
<gene>
    <name evidence="2" type="ORF">B2A_06020</name>
</gene>